<accession>A0A2G5PD45</accession>
<comment type="caution">
    <text evidence="2">The sequence shown here is derived from an EMBL/GenBank/DDBJ whole genome shotgun (WGS) entry which is preliminary data.</text>
</comment>
<gene>
    <name evidence="2" type="ORF">CQY22_007825</name>
</gene>
<dbReference type="AlphaFoldDB" id="A0A2G5PD45"/>
<dbReference type="RefSeq" id="WP_090590621.1">
    <property type="nucleotide sequence ID" value="NZ_CP104302.1"/>
</dbReference>
<keyword evidence="3" id="KW-1185">Reference proteome</keyword>
<dbReference type="EMBL" id="PDCN02000007">
    <property type="protein sequence ID" value="PIB75943.1"/>
    <property type="molecule type" value="Genomic_DNA"/>
</dbReference>
<evidence type="ECO:0000256" key="1">
    <source>
        <dbReference type="SAM" id="SignalP"/>
    </source>
</evidence>
<name>A0A2G5PD45_9MYCO</name>
<protein>
    <submittedName>
        <fullName evidence="2">DUF732 domain-containing protein</fullName>
    </submittedName>
</protein>
<reference evidence="2 3" key="1">
    <citation type="journal article" date="2017" name="Infect. Genet. Evol.">
        <title>The new phylogeny of the genus Mycobacterium: The old and the news.</title>
        <authorList>
            <person name="Tortoli E."/>
            <person name="Fedrizzi T."/>
            <person name="Meehan C.J."/>
            <person name="Trovato A."/>
            <person name="Grottola A."/>
            <person name="Giacobazzi E."/>
            <person name="Serpini G.F."/>
            <person name="Tagliazucchi S."/>
            <person name="Fabio A."/>
            <person name="Bettua C."/>
            <person name="Bertorelli R."/>
            <person name="Frascaro F."/>
            <person name="De Sanctis V."/>
            <person name="Pecorari M."/>
            <person name="Jousson O."/>
            <person name="Segata N."/>
            <person name="Cirillo D.M."/>
        </authorList>
    </citation>
    <scope>NUCLEOTIDE SEQUENCE [LARGE SCALE GENOMIC DNA]</scope>
    <source>
        <strain evidence="2 3">CIP1034565</strain>
    </source>
</reference>
<evidence type="ECO:0000313" key="2">
    <source>
        <dbReference type="EMBL" id="PIB75943.1"/>
    </source>
</evidence>
<keyword evidence="1" id="KW-0732">Signal</keyword>
<evidence type="ECO:0000313" key="3">
    <source>
        <dbReference type="Proteomes" id="UP000230551"/>
    </source>
</evidence>
<proteinExistence type="predicted"/>
<sequence>MRGFLAGCALVVGVGLLAAPPASATTIEEMVNNSGARESPFWSYMADNGFGYLDAQRVSNDSKIVCANRQAGVTPAQITGLLESRGYTNTEAQGIVAAEQASSTSVHSVC</sequence>
<feature type="signal peptide" evidence="1">
    <location>
        <begin position="1"/>
        <end position="24"/>
    </location>
</feature>
<dbReference type="Proteomes" id="UP000230551">
    <property type="component" value="Unassembled WGS sequence"/>
</dbReference>
<feature type="chain" id="PRO_5013848644" evidence="1">
    <location>
        <begin position="25"/>
        <end position="110"/>
    </location>
</feature>
<organism evidence="2 3">
    <name type="scientific">Mycolicibacterium brumae</name>
    <dbReference type="NCBI Taxonomy" id="85968"/>
    <lineage>
        <taxon>Bacteria</taxon>
        <taxon>Bacillati</taxon>
        <taxon>Actinomycetota</taxon>
        <taxon>Actinomycetes</taxon>
        <taxon>Mycobacteriales</taxon>
        <taxon>Mycobacteriaceae</taxon>
        <taxon>Mycolicibacterium</taxon>
    </lineage>
</organism>